<keyword evidence="4 6" id="KW-1133">Transmembrane helix</keyword>
<reference evidence="7 8" key="1">
    <citation type="submission" date="2015-05" db="EMBL/GenBank/DDBJ databases">
        <title>Genome sequencing and analysis of members of genus Stenotrophomonas.</title>
        <authorList>
            <person name="Patil P.P."/>
            <person name="Midha S."/>
            <person name="Patil P.B."/>
        </authorList>
    </citation>
    <scope>NUCLEOTIDE SEQUENCE [LARGE SCALE GENOMIC DNA]</scope>
    <source>
        <strain evidence="7 8">DSM 18929</strain>
    </source>
</reference>
<dbReference type="STRING" id="405444.ABB26_16235"/>
<dbReference type="PATRIC" id="fig|405444.3.peg.2499"/>
<dbReference type="GO" id="GO:0022857">
    <property type="term" value="F:transmembrane transporter activity"/>
    <property type="evidence" value="ECO:0007669"/>
    <property type="project" value="InterPro"/>
</dbReference>
<keyword evidence="3 6" id="KW-0812">Transmembrane</keyword>
<dbReference type="GO" id="GO:0005886">
    <property type="term" value="C:plasma membrane"/>
    <property type="evidence" value="ECO:0007669"/>
    <property type="project" value="TreeGrafter"/>
</dbReference>
<feature type="transmembrane region" description="Helical" evidence="6">
    <location>
        <begin position="75"/>
        <end position="92"/>
    </location>
</feature>
<evidence type="ECO:0000313" key="7">
    <source>
        <dbReference type="EMBL" id="KRG62520.1"/>
    </source>
</evidence>
<dbReference type="OrthoDB" id="5314453at2"/>
<keyword evidence="8" id="KW-1185">Reference proteome</keyword>
<feature type="transmembrane region" description="Helical" evidence="6">
    <location>
        <begin position="35"/>
        <end position="55"/>
    </location>
</feature>
<feature type="transmembrane region" description="Helical" evidence="6">
    <location>
        <begin position="512"/>
        <end position="529"/>
    </location>
</feature>
<keyword evidence="2" id="KW-0813">Transport</keyword>
<dbReference type="Pfam" id="PF07690">
    <property type="entry name" value="MFS_1"/>
    <property type="match status" value="1"/>
</dbReference>
<evidence type="ECO:0000256" key="4">
    <source>
        <dbReference type="ARBA" id="ARBA00022989"/>
    </source>
</evidence>
<gene>
    <name evidence="7" type="ORF">ABB26_16235</name>
</gene>
<comment type="subcellular location">
    <subcellularLocation>
        <location evidence="1">Endomembrane system</location>
        <topology evidence="1">Multi-pass membrane protein</topology>
    </subcellularLocation>
</comment>
<evidence type="ECO:0000256" key="6">
    <source>
        <dbReference type="SAM" id="Phobius"/>
    </source>
</evidence>
<feature type="transmembrane region" description="Helical" evidence="6">
    <location>
        <begin position="355"/>
        <end position="373"/>
    </location>
</feature>
<evidence type="ECO:0000256" key="1">
    <source>
        <dbReference type="ARBA" id="ARBA00004127"/>
    </source>
</evidence>
<dbReference type="SUPFAM" id="SSF103473">
    <property type="entry name" value="MFS general substrate transporter"/>
    <property type="match status" value="1"/>
</dbReference>
<feature type="transmembrane region" description="Helical" evidence="6">
    <location>
        <begin position="192"/>
        <end position="212"/>
    </location>
</feature>
<dbReference type="AlphaFoldDB" id="A0A0R0CBD6"/>
<sequence>MTMKPLKPIPDWEDHEKPTLPGGASMPWHPPHRRAAYALIAILVALTGGLGNALISANLPLITGQMGLQATEASWLVAAYLMVNVSANLLVFKFRQEYGLLLFAEIGLGVYAALAVLHLFVGSLATTLLVRAGSGFAGAACTTLGVLYMLQALPRKYVGQMLVVGMSLSMLATPVAWLISSGLLDRGEWQNLYLFEAGLALCAFAAVVLLKLPPGIQIKAFERTDFLTFALLAPGLALIVVVLNQGFLRWWFDTPWLGWALAGAVVLLATGLCIEQQRRNPLLQVRWLLGPTMLRFIVGAFLIRFLTNEQNYGMVTMMRTLGMGPDQMAPLFGVILCGVLVGITISALTFGPKALIPQLLASIILLGSAAFLDQHRTSMDRPMDFALSQFLAAVGSGMFMGPLMLIGIQQALARGLDHIVSFVVILSLTQNFASLTGSALLGSYQLHREHVYSTGLVSHVNAADPQVAQRLQQQQQSYSRLITDPVQLKAQGNAALAATAKREANVRAFNDVFALSGWIAIGFLSWLLLEVMSRDPRVKQFLRPRKAATSSNRGSP</sequence>
<comment type="caution">
    <text evidence="7">The sequence shown here is derived from an EMBL/GenBank/DDBJ whole genome shotgun (WGS) entry which is preliminary data.</text>
</comment>
<accession>A0A0R0CBD6</accession>
<feature type="transmembrane region" description="Helical" evidence="6">
    <location>
        <begin position="162"/>
        <end position="180"/>
    </location>
</feature>
<feature type="transmembrane region" description="Helical" evidence="6">
    <location>
        <begin position="128"/>
        <end position="150"/>
    </location>
</feature>
<evidence type="ECO:0000256" key="3">
    <source>
        <dbReference type="ARBA" id="ARBA00022692"/>
    </source>
</evidence>
<dbReference type="InterPro" id="IPR011701">
    <property type="entry name" value="MFS"/>
</dbReference>
<feature type="transmembrane region" description="Helical" evidence="6">
    <location>
        <begin position="419"/>
        <end position="441"/>
    </location>
</feature>
<dbReference type="GO" id="GO:0012505">
    <property type="term" value="C:endomembrane system"/>
    <property type="evidence" value="ECO:0007669"/>
    <property type="project" value="UniProtKB-SubCell"/>
</dbReference>
<dbReference type="PANTHER" id="PTHR23501">
    <property type="entry name" value="MAJOR FACILITATOR SUPERFAMILY"/>
    <property type="match status" value="1"/>
</dbReference>
<feature type="transmembrane region" description="Helical" evidence="6">
    <location>
        <begin position="224"/>
        <end position="244"/>
    </location>
</feature>
<dbReference type="InterPro" id="IPR036259">
    <property type="entry name" value="MFS_trans_sf"/>
</dbReference>
<name>A0A0R0CBD6_9GAMM</name>
<evidence type="ECO:0000256" key="5">
    <source>
        <dbReference type="ARBA" id="ARBA00023136"/>
    </source>
</evidence>
<feature type="transmembrane region" description="Helical" evidence="6">
    <location>
        <begin position="256"/>
        <end position="275"/>
    </location>
</feature>
<dbReference type="CDD" id="cd06174">
    <property type="entry name" value="MFS"/>
    <property type="match status" value="1"/>
</dbReference>
<dbReference type="PANTHER" id="PTHR23501:SF191">
    <property type="entry name" value="VACUOLAR BASIC AMINO ACID TRANSPORTER 4"/>
    <property type="match status" value="1"/>
</dbReference>
<evidence type="ECO:0000256" key="2">
    <source>
        <dbReference type="ARBA" id="ARBA00022448"/>
    </source>
</evidence>
<protein>
    <submittedName>
        <fullName evidence="7">Major facilitator transporter</fullName>
    </submittedName>
</protein>
<proteinExistence type="predicted"/>
<organism evidence="7 8">
    <name type="scientific">Stenotrophomonas humi</name>
    <dbReference type="NCBI Taxonomy" id="405444"/>
    <lineage>
        <taxon>Bacteria</taxon>
        <taxon>Pseudomonadati</taxon>
        <taxon>Pseudomonadota</taxon>
        <taxon>Gammaproteobacteria</taxon>
        <taxon>Lysobacterales</taxon>
        <taxon>Lysobacteraceae</taxon>
        <taxon>Stenotrophomonas</taxon>
    </lineage>
</organism>
<dbReference type="Gene3D" id="1.20.1250.20">
    <property type="entry name" value="MFS general substrate transporter like domains"/>
    <property type="match status" value="1"/>
</dbReference>
<dbReference type="Proteomes" id="UP000050864">
    <property type="component" value="Unassembled WGS sequence"/>
</dbReference>
<evidence type="ECO:0000313" key="8">
    <source>
        <dbReference type="Proteomes" id="UP000050864"/>
    </source>
</evidence>
<dbReference type="EMBL" id="LDJI01000031">
    <property type="protein sequence ID" value="KRG62520.1"/>
    <property type="molecule type" value="Genomic_DNA"/>
</dbReference>
<feature type="transmembrane region" description="Helical" evidence="6">
    <location>
        <begin position="287"/>
        <end position="307"/>
    </location>
</feature>
<feature type="transmembrane region" description="Helical" evidence="6">
    <location>
        <begin position="99"/>
        <end position="122"/>
    </location>
</feature>
<feature type="transmembrane region" description="Helical" evidence="6">
    <location>
        <begin position="385"/>
        <end position="407"/>
    </location>
</feature>
<feature type="transmembrane region" description="Helical" evidence="6">
    <location>
        <begin position="327"/>
        <end position="348"/>
    </location>
</feature>
<keyword evidence="5 6" id="KW-0472">Membrane</keyword>